<reference evidence="5 6" key="1">
    <citation type="submission" date="2019-11" db="EMBL/GenBank/DDBJ databases">
        <authorList>
            <person name="Zheng R.K."/>
            <person name="Sun C.M."/>
        </authorList>
    </citation>
    <scope>NUCLEOTIDE SEQUENCE [LARGE SCALE GENOMIC DNA]</scope>
    <source>
        <strain evidence="5 6">WC007</strain>
    </source>
</reference>
<dbReference type="GO" id="GO:0009245">
    <property type="term" value="P:lipid A biosynthetic process"/>
    <property type="evidence" value="ECO:0007669"/>
    <property type="project" value="TreeGrafter"/>
</dbReference>
<dbReference type="InterPro" id="IPR004843">
    <property type="entry name" value="Calcineurin-like_PHP"/>
</dbReference>
<dbReference type="Pfam" id="PF00149">
    <property type="entry name" value="Metallophos"/>
    <property type="match status" value="1"/>
</dbReference>
<dbReference type="RefSeq" id="WP_158870632.1">
    <property type="nucleotide sequence ID" value="NZ_CP046401.1"/>
</dbReference>
<feature type="domain" description="Calcineurin-like phosphoesterase" evidence="4">
    <location>
        <begin position="148"/>
        <end position="329"/>
    </location>
</feature>
<keyword evidence="1" id="KW-0479">Metal-binding</keyword>
<keyword evidence="2" id="KW-0378">Hydrolase</keyword>
<dbReference type="AlphaFoldDB" id="A0A6I6K0Z3"/>
<organism evidence="5 6">
    <name type="scientific">Maribellus comscasis</name>
    <dbReference type="NCBI Taxonomy" id="2681766"/>
    <lineage>
        <taxon>Bacteria</taxon>
        <taxon>Pseudomonadati</taxon>
        <taxon>Bacteroidota</taxon>
        <taxon>Bacteroidia</taxon>
        <taxon>Marinilabiliales</taxon>
        <taxon>Prolixibacteraceae</taxon>
        <taxon>Maribellus</taxon>
    </lineage>
</organism>
<accession>A0A6I6K0Z3</accession>
<dbReference type="GO" id="GO:0046872">
    <property type="term" value="F:metal ion binding"/>
    <property type="evidence" value="ECO:0007669"/>
    <property type="project" value="UniProtKB-KW"/>
</dbReference>
<keyword evidence="3" id="KW-0812">Transmembrane</keyword>
<feature type="transmembrane region" description="Helical" evidence="3">
    <location>
        <begin position="70"/>
        <end position="93"/>
    </location>
</feature>
<protein>
    <submittedName>
        <fullName evidence="5">Metallophosphoesterase</fullName>
    </submittedName>
</protein>
<keyword evidence="6" id="KW-1185">Reference proteome</keyword>
<sequence length="394" mass="45370">MRSFQLLYILLFTGLYILACLGAYLDLRKLLRNKRFKIGYWLYVIMFIFFFVFLYIYPNQPREADNYLTYFYFNAFLFIDLTLKIVLSLFYVLGKVFRSKRVIPFAGLIISISLGITMLWGLSAGKNKIKTTNEKLYFSALPEGFENFKVVHISDIHLGSLKKSNKLLTEVQQKIRDINPDLILFTGDLVNNFSYETEGWNGIFDELNSRGTSFSVLGNHDYGDYTNWKTESLKQDNFDEIVFSNSNLGFQLLRNENKVIYRGTDSIFVVGVENWGHPPFPQYANLERAGKGIPEDAFKILMTHDPAHWETVVKKNGNYQLTLSGHTHGLQWGMKLGGIPFSLAYLTRKNWGGLYQDGNNFLYVNTGLGTVGIPWRIDMPAEITVFTLKRAKID</sequence>
<dbReference type="Proteomes" id="UP000428260">
    <property type="component" value="Chromosome"/>
</dbReference>
<evidence type="ECO:0000256" key="3">
    <source>
        <dbReference type="SAM" id="Phobius"/>
    </source>
</evidence>
<evidence type="ECO:0000313" key="6">
    <source>
        <dbReference type="Proteomes" id="UP000428260"/>
    </source>
</evidence>
<dbReference type="EMBL" id="CP046401">
    <property type="protein sequence ID" value="QGY47098.1"/>
    <property type="molecule type" value="Genomic_DNA"/>
</dbReference>
<keyword evidence="3" id="KW-1133">Transmembrane helix</keyword>
<evidence type="ECO:0000256" key="1">
    <source>
        <dbReference type="ARBA" id="ARBA00022723"/>
    </source>
</evidence>
<evidence type="ECO:0000259" key="4">
    <source>
        <dbReference type="Pfam" id="PF00149"/>
    </source>
</evidence>
<dbReference type="PANTHER" id="PTHR31302:SF31">
    <property type="entry name" value="PHOSPHODIESTERASE YAEI"/>
    <property type="match status" value="1"/>
</dbReference>
<dbReference type="InterPro" id="IPR029052">
    <property type="entry name" value="Metallo-depent_PP-like"/>
</dbReference>
<dbReference type="PANTHER" id="PTHR31302">
    <property type="entry name" value="TRANSMEMBRANE PROTEIN WITH METALLOPHOSPHOESTERASE DOMAIN-RELATED"/>
    <property type="match status" value="1"/>
</dbReference>
<feature type="transmembrane region" description="Helical" evidence="3">
    <location>
        <begin position="6"/>
        <end position="27"/>
    </location>
</feature>
<dbReference type="Gene3D" id="3.60.21.10">
    <property type="match status" value="1"/>
</dbReference>
<dbReference type="GO" id="GO:0008758">
    <property type="term" value="F:UDP-2,3-diacylglucosamine hydrolase activity"/>
    <property type="evidence" value="ECO:0007669"/>
    <property type="project" value="TreeGrafter"/>
</dbReference>
<proteinExistence type="predicted"/>
<dbReference type="InterPro" id="IPR051158">
    <property type="entry name" value="Metallophosphoesterase_sf"/>
</dbReference>
<feature type="transmembrane region" description="Helical" evidence="3">
    <location>
        <begin position="105"/>
        <end position="123"/>
    </location>
</feature>
<dbReference type="SUPFAM" id="SSF56300">
    <property type="entry name" value="Metallo-dependent phosphatases"/>
    <property type="match status" value="1"/>
</dbReference>
<evidence type="ECO:0000313" key="5">
    <source>
        <dbReference type="EMBL" id="QGY47098.1"/>
    </source>
</evidence>
<feature type="transmembrane region" description="Helical" evidence="3">
    <location>
        <begin position="39"/>
        <end position="58"/>
    </location>
</feature>
<evidence type="ECO:0000256" key="2">
    <source>
        <dbReference type="ARBA" id="ARBA00022801"/>
    </source>
</evidence>
<dbReference type="GO" id="GO:0016020">
    <property type="term" value="C:membrane"/>
    <property type="evidence" value="ECO:0007669"/>
    <property type="project" value="GOC"/>
</dbReference>
<name>A0A6I6K0Z3_9BACT</name>
<dbReference type="KEGG" id="mcos:GM418_26580"/>
<keyword evidence="3" id="KW-0472">Membrane</keyword>
<gene>
    <name evidence="5" type="ORF">GM418_26580</name>
</gene>